<dbReference type="Proteomes" id="UP001066276">
    <property type="component" value="Chromosome 10"/>
</dbReference>
<accession>A0AAV7M9U5</accession>
<proteinExistence type="predicted"/>
<keyword evidence="2" id="KW-1185">Reference proteome</keyword>
<organism evidence="1 2">
    <name type="scientific">Pleurodeles waltl</name>
    <name type="common">Iberian ribbed newt</name>
    <dbReference type="NCBI Taxonomy" id="8319"/>
    <lineage>
        <taxon>Eukaryota</taxon>
        <taxon>Metazoa</taxon>
        <taxon>Chordata</taxon>
        <taxon>Craniata</taxon>
        <taxon>Vertebrata</taxon>
        <taxon>Euteleostomi</taxon>
        <taxon>Amphibia</taxon>
        <taxon>Batrachia</taxon>
        <taxon>Caudata</taxon>
        <taxon>Salamandroidea</taxon>
        <taxon>Salamandridae</taxon>
        <taxon>Pleurodelinae</taxon>
        <taxon>Pleurodeles</taxon>
    </lineage>
</organism>
<gene>
    <name evidence="1" type="ORF">NDU88_005383</name>
</gene>
<dbReference type="EMBL" id="JANPWB010000014">
    <property type="protein sequence ID" value="KAJ1100297.1"/>
    <property type="molecule type" value="Genomic_DNA"/>
</dbReference>
<sequence>MEVARTAGPAIGSRFSARKEAGLSMGCLHPVRSQAHSKYASSPSITLHPVLALELPNVFCFLGPQRTASPCSDQWTDRDVRFPLEPSVPAPEVAPLYTVPQIAPSTFIRLLWIIVASRKNYPNATAIPQNATAIPPNAIAIPPNAITMP</sequence>
<name>A0AAV7M9U5_PLEWA</name>
<evidence type="ECO:0000313" key="2">
    <source>
        <dbReference type="Proteomes" id="UP001066276"/>
    </source>
</evidence>
<evidence type="ECO:0000313" key="1">
    <source>
        <dbReference type="EMBL" id="KAJ1100297.1"/>
    </source>
</evidence>
<protein>
    <submittedName>
        <fullName evidence="1">Uncharacterized protein</fullName>
    </submittedName>
</protein>
<reference evidence="1" key="1">
    <citation type="journal article" date="2022" name="bioRxiv">
        <title>Sequencing and chromosome-scale assembly of the giantPleurodeles waltlgenome.</title>
        <authorList>
            <person name="Brown T."/>
            <person name="Elewa A."/>
            <person name="Iarovenko S."/>
            <person name="Subramanian E."/>
            <person name="Araus A.J."/>
            <person name="Petzold A."/>
            <person name="Susuki M."/>
            <person name="Suzuki K.-i.T."/>
            <person name="Hayashi T."/>
            <person name="Toyoda A."/>
            <person name="Oliveira C."/>
            <person name="Osipova E."/>
            <person name="Leigh N.D."/>
            <person name="Simon A."/>
            <person name="Yun M.H."/>
        </authorList>
    </citation>
    <scope>NUCLEOTIDE SEQUENCE</scope>
    <source>
        <strain evidence="1">20211129_DDA</strain>
        <tissue evidence="1">Liver</tissue>
    </source>
</reference>
<comment type="caution">
    <text evidence="1">The sequence shown here is derived from an EMBL/GenBank/DDBJ whole genome shotgun (WGS) entry which is preliminary data.</text>
</comment>
<dbReference type="AlphaFoldDB" id="A0AAV7M9U5"/>